<dbReference type="PROSITE" id="PS51257">
    <property type="entry name" value="PROKAR_LIPOPROTEIN"/>
    <property type="match status" value="1"/>
</dbReference>
<dbReference type="AlphaFoldDB" id="A0A3B6VXS1"/>
<feature type="signal peptide" evidence="1">
    <location>
        <begin position="1"/>
        <end position="22"/>
    </location>
</feature>
<dbReference type="KEGG" id="bhd:BHYOB78_06135"/>
<dbReference type="Proteomes" id="UP000092328">
    <property type="component" value="Chromosome"/>
</dbReference>
<evidence type="ECO:0000313" key="2">
    <source>
        <dbReference type="EMBL" id="ANN63456.1"/>
    </source>
</evidence>
<keyword evidence="1" id="KW-0732">Signal</keyword>
<proteinExistence type="predicted"/>
<reference evidence="3" key="2">
    <citation type="journal article" date="2017" name="Genome Announc.">
        <title>Correction for Mirajkar et al., Complete Genome Sequence of Brachyspira hyodysenteriae Type Strain B78 (ATCC 27164).</title>
        <authorList>
            <person name="Mirajkar N.S."/>
            <person name="Johnson T.J."/>
            <person name="Gebhart C.J."/>
        </authorList>
    </citation>
    <scope>NUCLEOTIDE SEQUENCE [LARGE SCALE GENOMIC DNA]</scope>
    <source>
        <strain evidence="3">B78</strain>
    </source>
</reference>
<dbReference type="RefSeq" id="WP_020064557.1">
    <property type="nucleotide sequence ID" value="NZ_CP015910.2"/>
</dbReference>
<reference evidence="3" key="1">
    <citation type="journal article" date="2016" name="Genome Announc.">
        <title>Complete Genome Sequence of Brachyspira hyodysenteriae Type Strain B78 (ATCC 27164).</title>
        <authorList>
            <person name="Mirajkar N.S."/>
            <person name="Johnson T.J."/>
            <person name="Gebhart C.J."/>
        </authorList>
    </citation>
    <scope>NUCLEOTIDE SEQUENCE [LARGE SCALE GENOMIC DNA]</scope>
    <source>
        <strain evidence="3">B78</strain>
    </source>
</reference>
<gene>
    <name evidence="2" type="ORF">BHYOB78_06135</name>
</gene>
<evidence type="ECO:0000256" key="1">
    <source>
        <dbReference type="SAM" id="SignalP"/>
    </source>
</evidence>
<dbReference type="EMBL" id="CP015910">
    <property type="protein sequence ID" value="ANN63456.1"/>
    <property type="molecule type" value="Genomic_DNA"/>
</dbReference>
<dbReference type="OrthoDB" id="308921at2"/>
<evidence type="ECO:0000313" key="3">
    <source>
        <dbReference type="Proteomes" id="UP000092328"/>
    </source>
</evidence>
<protein>
    <submittedName>
        <fullName evidence="2">Uncharacterized protein</fullName>
    </submittedName>
</protein>
<feature type="chain" id="PRO_5017385937" evidence="1">
    <location>
        <begin position="23"/>
        <end position="141"/>
    </location>
</feature>
<name>A0A3B6VXS1_BRAHO</name>
<sequence>MKTKIFLLFTFLILAVSCSKNNPLDSSGITIANYEGTYTGNGKYKPVGSEAKPEENLTLVVSKDSTVVLKVASTSKSYTFRNFTMTDDKSYNSMKTEDGFTLIFSLIFDGNGNVNVSLTIQDNKSGTSEIYSSDKLTKTAS</sequence>
<keyword evidence="3" id="KW-1185">Reference proteome</keyword>
<accession>A0A3B6VXS1</accession>
<organism evidence="2 3">
    <name type="scientific">Brachyspira hyodysenteriae ATCC 27164</name>
    <dbReference type="NCBI Taxonomy" id="1266923"/>
    <lineage>
        <taxon>Bacteria</taxon>
        <taxon>Pseudomonadati</taxon>
        <taxon>Spirochaetota</taxon>
        <taxon>Spirochaetia</taxon>
        <taxon>Brachyspirales</taxon>
        <taxon>Brachyspiraceae</taxon>
        <taxon>Brachyspira</taxon>
    </lineage>
</organism>